<dbReference type="Proteomes" id="UP000216454">
    <property type="component" value="Unassembled WGS sequence"/>
</dbReference>
<dbReference type="InterPro" id="IPR021994">
    <property type="entry name" value="DUF3592"/>
</dbReference>
<keyword evidence="4" id="KW-1185">Reference proteome</keyword>
<dbReference type="OrthoDB" id="4222265at2"/>
<protein>
    <recommendedName>
        <fullName evidence="2">DUF3592 domain-containing protein</fullName>
    </recommendedName>
</protein>
<reference evidence="3 4" key="1">
    <citation type="journal article" date="2017" name="BMC Genomics">
        <title>Comparative genomic and phylogenomic analyses of the Bifidobacteriaceae family.</title>
        <authorList>
            <person name="Lugli G.A."/>
            <person name="Milani C."/>
            <person name="Turroni F."/>
            <person name="Duranti S."/>
            <person name="Mancabelli L."/>
            <person name="Mangifesta M."/>
            <person name="Ferrario C."/>
            <person name="Modesto M."/>
            <person name="Mattarelli P."/>
            <person name="Jiri K."/>
            <person name="van Sinderen D."/>
            <person name="Ventura M."/>
        </authorList>
    </citation>
    <scope>NUCLEOTIDE SEQUENCE [LARGE SCALE GENOMIC DNA]</scope>
    <source>
        <strain evidence="3 4">DSM 24744</strain>
    </source>
</reference>
<feature type="transmembrane region" description="Helical" evidence="1">
    <location>
        <begin position="6"/>
        <end position="27"/>
    </location>
</feature>
<comment type="caution">
    <text evidence="3">The sequence shown here is derived from an EMBL/GenBank/DDBJ whole genome shotgun (WGS) entry which is preliminary data.</text>
</comment>
<name>A0A261ES53_9BIFI</name>
<keyword evidence="1" id="KW-0472">Membrane</keyword>
<gene>
    <name evidence="3" type="ORF">PSSU_1511</name>
</gene>
<organism evidence="3 4">
    <name type="scientific">Pseudoscardovia suis</name>
    <dbReference type="NCBI Taxonomy" id="987063"/>
    <lineage>
        <taxon>Bacteria</taxon>
        <taxon>Bacillati</taxon>
        <taxon>Actinomycetota</taxon>
        <taxon>Actinomycetes</taxon>
        <taxon>Bifidobacteriales</taxon>
        <taxon>Bifidobacteriaceae</taxon>
        <taxon>Pseudoscardovia</taxon>
    </lineage>
</organism>
<evidence type="ECO:0000313" key="4">
    <source>
        <dbReference type="Proteomes" id="UP000216454"/>
    </source>
</evidence>
<accession>A0A261ES53</accession>
<dbReference type="AlphaFoldDB" id="A0A261ES53"/>
<dbReference type="EMBL" id="MWWQ01000014">
    <property type="protein sequence ID" value="OZG49687.1"/>
    <property type="molecule type" value="Genomic_DNA"/>
</dbReference>
<feature type="domain" description="DUF3592" evidence="2">
    <location>
        <begin position="123"/>
        <end position="154"/>
    </location>
</feature>
<keyword evidence="1" id="KW-1133">Transmembrane helix</keyword>
<proteinExistence type="predicted"/>
<keyword evidence="1" id="KW-0812">Transmembrane</keyword>
<evidence type="ECO:0000256" key="1">
    <source>
        <dbReference type="SAM" id="Phobius"/>
    </source>
</evidence>
<feature type="transmembrane region" description="Helical" evidence="1">
    <location>
        <begin position="164"/>
        <end position="185"/>
    </location>
</feature>
<dbReference type="RefSeq" id="WP_094691797.1">
    <property type="nucleotide sequence ID" value="NZ_MWWQ01000014.1"/>
</dbReference>
<evidence type="ECO:0000259" key="2">
    <source>
        <dbReference type="Pfam" id="PF12158"/>
    </source>
</evidence>
<evidence type="ECO:0000313" key="3">
    <source>
        <dbReference type="EMBL" id="OZG49687.1"/>
    </source>
</evidence>
<dbReference type="Pfam" id="PF12158">
    <property type="entry name" value="DUF3592"/>
    <property type="match status" value="1"/>
</dbReference>
<sequence length="186" mass="20131">MTPSVFLLSLAGILLAASIISFIPAVYMRRRDSQLRAQCTSRAQGRVSGYSTSKQVTGSTFLPVVAYRVDGAEYTVTGPTFASYRARTLSGDCAHGHPLTNITDIHDLPEDLCVYEIADDPHAAGNAMREPFPVGTGVDVHYDPAKPSRSYVIRVPATSSFAKVFLFLGVIELVASAIFAFISLLW</sequence>